<proteinExistence type="predicted"/>
<evidence type="ECO:0000313" key="2">
    <source>
        <dbReference type="EMBL" id="KAF3546696.1"/>
    </source>
</evidence>
<comment type="caution">
    <text evidence="2">The sequence shown here is derived from an EMBL/GenBank/DDBJ whole genome shotgun (WGS) entry which is preliminary data.</text>
</comment>
<protein>
    <submittedName>
        <fullName evidence="2">Uncharacterized protein</fullName>
    </submittedName>
</protein>
<reference evidence="2 3" key="1">
    <citation type="journal article" date="2020" name="BMC Genomics">
        <title>Intraspecific diversification of the crop wild relative Brassica cretica Lam. using demographic model selection.</title>
        <authorList>
            <person name="Kioukis A."/>
            <person name="Michalopoulou V.A."/>
            <person name="Briers L."/>
            <person name="Pirintsos S."/>
            <person name="Studholme D.J."/>
            <person name="Pavlidis P."/>
            <person name="Sarris P.F."/>
        </authorList>
    </citation>
    <scope>NUCLEOTIDE SEQUENCE [LARGE SCALE GENOMIC DNA]</scope>
    <source>
        <strain evidence="3">cv. PFS-1207/04</strain>
    </source>
</reference>
<evidence type="ECO:0000256" key="1">
    <source>
        <dbReference type="SAM" id="Phobius"/>
    </source>
</evidence>
<name>A0ABQ7C3F5_BRACR</name>
<feature type="transmembrane region" description="Helical" evidence="1">
    <location>
        <begin position="162"/>
        <end position="184"/>
    </location>
</feature>
<gene>
    <name evidence="2" type="ORF">DY000_02001034</name>
</gene>
<keyword evidence="1" id="KW-1133">Transmembrane helix</keyword>
<dbReference type="EMBL" id="QGKV02000832">
    <property type="protein sequence ID" value="KAF3546696.1"/>
    <property type="molecule type" value="Genomic_DNA"/>
</dbReference>
<dbReference type="Proteomes" id="UP000266723">
    <property type="component" value="Unassembled WGS sequence"/>
</dbReference>
<keyword evidence="3" id="KW-1185">Reference proteome</keyword>
<keyword evidence="1" id="KW-0472">Membrane</keyword>
<evidence type="ECO:0000313" key="3">
    <source>
        <dbReference type="Proteomes" id="UP000266723"/>
    </source>
</evidence>
<accession>A0ABQ7C3F5</accession>
<keyword evidence="1" id="KW-0812">Transmembrane</keyword>
<sequence length="185" mass="20980">MAQGSDLIFTSQVNKKLSLSSMVFAREIFMLMGLLTNTSEHKMVLGLGDAKGSHHFLQENLLVCFSFASKHLVQCRCNAFLWAFKHLSTVLPGAHQAVVIRRDFKASPAMLDAEVKGSYVVIRLYHHMFKATQDAVWLLVLLRHNQTMKEDMRILSSRKEDYVVVLVCSLLLNLSFSDLICCLFI</sequence>
<organism evidence="2 3">
    <name type="scientific">Brassica cretica</name>
    <name type="common">Mustard</name>
    <dbReference type="NCBI Taxonomy" id="69181"/>
    <lineage>
        <taxon>Eukaryota</taxon>
        <taxon>Viridiplantae</taxon>
        <taxon>Streptophyta</taxon>
        <taxon>Embryophyta</taxon>
        <taxon>Tracheophyta</taxon>
        <taxon>Spermatophyta</taxon>
        <taxon>Magnoliopsida</taxon>
        <taxon>eudicotyledons</taxon>
        <taxon>Gunneridae</taxon>
        <taxon>Pentapetalae</taxon>
        <taxon>rosids</taxon>
        <taxon>malvids</taxon>
        <taxon>Brassicales</taxon>
        <taxon>Brassicaceae</taxon>
        <taxon>Brassiceae</taxon>
        <taxon>Brassica</taxon>
    </lineage>
</organism>